<dbReference type="STRING" id="1517416.IDAT_12325"/>
<dbReference type="PANTHER" id="PTHR30332:SF17">
    <property type="entry name" value="TYPE IV PILIATION SYSTEM PROTEIN DR_0774-RELATED"/>
    <property type="match status" value="1"/>
</dbReference>
<keyword evidence="4" id="KW-1185">Reference proteome</keyword>
<proteinExistence type="inferred from homology"/>
<dbReference type="Proteomes" id="UP000053718">
    <property type="component" value="Unassembled WGS sequence"/>
</dbReference>
<protein>
    <recommendedName>
        <fullName evidence="2">Type II/III secretion system secretin-like domain-containing protein</fullName>
    </recommendedName>
</protein>
<comment type="caution">
    <text evidence="3">The sequence shown here is derived from an EMBL/GenBank/DDBJ whole genome shotgun (WGS) entry which is preliminary data.</text>
</comment>
<gene>
    <name evidence="3" type="ORF">IDAT_12325</name>
</gene>
<organism evidence="3 4">
    <name type="scientific">Pseudidiomarina atlantica</name>
    <dbReference type="NCBI Taxonomy" id="1517416"/>
    <lineage>
        <taxon>Bacteria</taxon>
        <taxon>Pseudomonadati</taxon>
        <taxon>Pseudomonadota</taxon>
        <taxon>Gammaproteobacteria</taxon>
        <taxon>Alteromonadales</taxon>
        <taxon>Idiomarinaceae</taxon>
        <taxon>Pseudidiomarina</taxon>
    </lineage>
</organism>
<dbReference type="OrthoDB" id="9775455at2"/>
<dbReference type="eggNOG" id="COG4964">
    <property type="taxonomic scope" value="Bacteria"/>
</dbReference>
<dbReference type="InterPro" id="IPR050810">
    <property type="entry name" value="Bact_Secretion_Sys_Channel"/>
</dbReference>
<evidence type="ECO:0000256" key="1">
    <source>
        <dbReference type="RuleBase" id="RU004003"/>
    </source>
</evidence>
<dbReference type="PANTHER" id="PTHR30332">
    <property type="entry name" value="PROBABLE GENERAL SECRETION PATHWAY PROTEIN D"/>
    <property type="match status" value="1"/>
</dbReference>
<dbReference type="GO" id="GO:0015627">
    <property type="term" value="C:type II protein secretion system complex"/>
    <property type="evidence" value="ECO:0007669"/>
    <property type="project" value="TreeGrafter"/>
</dbReference>
<dbReference type="InterPro" id="IPR004846">
    <property type="entry name" value="T2SS/T3SS_dom"/>
</dbReference>
<evidence type="ECO:0000313" key="3">
    <source>
        <dbReference type="EMBL" id="KFZ27864.1"/>
    </source>
</evidence>
<dbReference type="RefSeq" id="WP_034734112.1">
    <property type="nucleotide sequence ID" value="NZ_JPIN01000014.1"/>
</dbReference>
<sequence length="397" mass="43699">MLTMLWLLTLGLTSPAPISDHQLFVDETLVIPMKDADEVVLTKPEVLSHQALPSGQLVLTGKVAGSSQILLFQQGVESRRITVTVIEPPNEQLRHLLLALQRRFPNLQIVEVGELIQLSGAISDAHKAEFAALFAAQPKLVNHLVWQPALQPPMLELEVLIAEVKRSYSEHLGVRWPAHLNGPLVEDLGSWIHLPVSAQATLDLLEREGHAELLANPVLSVLSGSSANFLVGGEFPIPQVLAQGMQDVSFRDYGIKLQMRAERLTDGQIHTDLTAELSSIDPATAVNGIPGLLSRKVASSFVIPDGETLVLSGLLQSEQSAQADRFPWLHQLPILGQLFASQQFRNAETELMILVTPRTAKLPAEEQELMHRQRLSRQSFHQQVGCSGLVNPFTEHF</sequence>
<comment type="similarity">
    <text evidence="1">Belongs to the bacterial secretin family.</text>
</comment>
<feature type="domain" description="Type II/III secretion system secretin-like" evidence="2">
    <location>
        <begin position="205"/>
        <end position="358"/>
    </location>
</feature>
<evidence type="ECO:0000259" key="2">
    <source>
        <dbReference type="Pfam" id="PF00263"/>
    </source>
</evidence>
<reference evidence="3 4" key="1">
    <citation type="submission" date="2014-06" db="EMBL/GenBank/DDBJ databases">
        <title>Draft genome sequence of Idiomarina sp. MCCC 1A10513.</title>
        <authorList>
            <person name="Du J."/>
            <person name="Lai Q."/>
            <person name="Shao Z."/>
        </authorList>
    </citation>
    <scope>NUCLEOTIDE SEQUENCE [LARGE SCALE GENOMIC DNA]</scope>
    <source>
        <strain evidence="3 4">MCCC 1A10513</strain>
    </source>
</reference>
<dbReference type="AlphaFoldDB" id="A0A094IPX8"/>
<dbReference type="GO" id="GO:0009306">
    <property type="term" value="P:protein secretion"/>
    <property type="evidence" value="ECO:0007669"/>
    <property type="project" value="InterPro"/>
</dbReference>
<evidence type="ECO:0000313" key="4">
    <source>
        <dbReference type="Proteomes" id="UP000053718"/>
    </source>
</evidence>
<accession>A0A094IPX8</accession>
<dbReference type="Pfam" id="PF00263">
    <property type="entry name" value="Secretin"/>
    <property type="match status" value="1"/>
</dbReference>
<name>A0A094IPX8_9GAMM</name>
<dbReference type="EMBL" id="JPIN01000014">
    <property type="protein sequence ID" value="KFZ27864.1"/>
    <property type="molecule type" value="Genomic_DNA"/>
</dbReference>